<accession>A0ABP0E7J7</accession>
<protein>
    <submittedName>
        <fullName evidence="2">Uncharacterized protein</fullName>
    </submittedName>
</protein>
<gene>
    <name evidence="2" type="ORF">CAAN4_B05270</name>
</gene>
<dbReference type="EMBL" id="OZ004254">
    <property type="protein sequence ID" value="CAK7896477.1"/>
    <property type="molecule type" value="Genomic_DNA"/>
</dbReference>
<dbReference type="Proteomes" id="UP001497600">
    <property type="component" value="Chromosome B"/>
</dbReference>
<evidence type="ECO:0000313" key="2">
    <source>
        <dbReference type="EMBL" id="CAK7896477.1"/>
    </source>
</evidence>
<feature type="region of interest" description="Disordered" evidence="1">
    <location>
        <begin position="1"/>
        <end position="22"/>
    </location>
</feature>
<sequence>MTDSLSSKVHSDSQIEDSQNLQQSDKPISDLIILEVRSHYSNTTELADAIGIPKCEQEEGLYDLFKELEDQNIERNNFIYQIKNSNEDAYVREFIHQFDTHYYNPYQDPRLHSSELDRQQTAQYLYWRAVHADLRNHDAYHGIYCGQIIRELPSMHYHWEKCLDNCIHRSLDLVTVEKYREILFELQEENSIQLQRNEEILLEFQEHIRNQRQYFRDISNKLKARTLSQAEEYKNIKAKLEDKTRVSVQQYCDIILKLQAHSRLHRDIIQNRKVRHVNRFNITMIVYLSLVCGITINF</sequence>
<name>A0ABP0E7J7_9ASCO</name>
<reference evidence="2 3" key="1">
    <citation type="submission" date="2024-01" db="EMBL/GenBank/DDBJ databases">
        <authorList>
            <consortium name="Genoscope - CEA"/>
            <person name="William W."/>
        </authorList>
    </citation>
    <scope>NUCLEOTIDE SEQUENCE [LARGE SCALE GENOMIC DNA]</scope>
    <source>
        <strain evidence="2 3">29B2s-10</strain>
    </source>
</reference>
<organism evidence="2 3">
    <name type="scientific">[Candida] anglica</name>
    <dbReference type="NCBI Taxonomy" id="148631"/>
    <lineage>
        <taxon>Eukaryota</taxon>
        <taxon>Fungi</taxon>
        <taxon>Dikarya</taxon>
        <taxon>Ascomycota</taxon>
        <taxon>Saccharomycotina</taxon>
        <taxon>Pichiomycetes</taxon>
        <taxon>Debaryomycetaceae</taxon>
        <taxon>Kurtzmaniella</taxon>
    </lineage>
</organism>
<proteinExistence type="predicted"/>
<evidence type="ECO:0000313" key="3">
    <source>
        <dbReference type="Proteomes" id="UP001497600"/>
    </source>
</evidence>
<keyword evidence="3" id="KW-1185">Reference proteome</keyword>
<evidence type="ECO:0000256" key="1">
    <source>
        <dbReference type="SAM" id="MobiDB-lite"/>
    </source>
</evidence>